<dbReference type="RefSeq" id="WP_343791536.1">
    <property type="nucleotide sequence ID" value="NZ_BAAAEU010000015.1"/>
</dbReference>
<gene>
    <name evidence="1" type="ORF">GCM10009105_24670</name>
</gene>
<protein>
    <submittedName>
        <fullName evidence="1">Formate dehydrogenase subunit delta</fullName>
    </submittedName>
</protein>
<dbReference type="EMBL" id="BAAAEU010000015">
    <property type="protein sequence ID" value="GAA0717557.1"/>
    <property type="molecule type" value="Genomic_DNA"/>
</dbReference>
<sequence>MSVERLVQMANDIANFFASDPDHAAAVSGVATHIRRYWEPRMRRQIHAHLDAGGAGLSDLAREAVRQLADAEHAAAR</sequence>
<name>A0ABP3TTC1_9GAMM</name>
<proteinExistence type="predicted"/>
<accession>A0ABP3TTC1</accession>
<keyword evidence="2" id="KW-1185">Reference proteome</keyword>
<evidence type="ECO:0000313" key="1">
    <source>
        <dbReference type="EMBL" id="GAA0717557.1"/>
    </source>
</evidence>
<dbReference type="Pfam" id="PF11390">
    <property type="entry name" value="FdsD"/>
    <property type="match status" value="1"/>
</dbReference>
<reference evidence="2" key="1">
    <citation type="journal article" date="2019" name="Int. J. Syst. Evol. Microbiol.">
        <title>The Global Catalogue of Microorganisms (GCM) 10K type strain sequencing project: providing services to taxonomists for standard genome sequencing and annotation.</title>
        <authorList>
            <consortium name="The Broad Institute Genomics Platform"/>
            <consortium name="The Broad Institute Genome Sequencing Center for Infectious Disease"/>
            <person name="Wu L."/>
            <person name="Ma J."/>
        </authorList>
    </citation>
    <scope>NUCLEOTIDE SEQUENCE [LARGE SCALE GENOMIC DNA]</scope>
    <source>
        <strain evidence="2">JCM 15421</strain>
    </source>
</reference>
<dbReference type="Proteomes" id="UP001501523">
    <property type="component" value="Unassembled WGS sequence"/>
</dbReference>
<organism evidence="1 2">
    <name type="scientific">Dokdonella soli</name>
    <dbReference type="NCBI Taxonomy" id="529810"/>
    <lineage>
        <taxon>Bacteria</taxon>
        <taxon>Pseudomonadati</taxon>
        <taxon>Pseudomonadota</taxon>
        <taxon>Gammaproteobacteria</taxon>
        <taxon>Lysobacterales</taxon>
        <taxon>Rhodanobacteraceae</taxon>
        <taxon>Dokdonella</taxon>
    </lineage>
</organism>
<evidence type="ECO:0000313" key="2">
    <source>
        <dbReference type="Proteomes" id="UP001501523"/>
    </source>
</evidence>
<dbReference type="InterPro" id="IPR021074">
    <property type="entry name" value="Formate_DH_dsu"/>
</dbReference>
<comment type="caution">
    <text evidence="1">The sequence shown here is derived from an EMBL/GenBank/DDBJ whole genome shotgun (WGS) entry which is preliminary data.</text>
</comment>